<dbReference type="GO" id="GO:0006357">
    <property type="term" value="P:regulation of transcription by RNA polymerase II"/>
    <property type="evidence" value="ECO:0007669"/>
    <property type="project" value="InterPro"/>
</dbReference>
<dbReference type="OMA" id="HIKWNEG"/>
<feature type="region of interest" description="Disordered" evidence="8">
    <location>
        <begin position="528"/>
        <end position="575"/>
    </location>
</feature>
<organism evidence="10 11">
    <name type="scientific">Coniosporium apollinis (strain CBS 100218)</name>
    <name type="common">Rock-inhabiting black yeast</name>
    <dbReference type="NCBI Taxonomy" id="1168221"/>
    <lineage>
        <taxon>Eukaryota</taxon>
        <taxon>Fungi</taxon>
        <taxon>Dikarya</taxon>
        <taxon>Ascomycota</taxon>
        <taxon>Pezizomycotina</taxon>
        <taxon>Dothideomycetes</taxon>
        <taxon>Dothideomycetes incertae sedis</taxon>
        <taxon>Coniosporium</taxon>
    </lineage>
</organism>
<dbReference type="GeneID" id="19902570"/>
<feature type="compositionally biased region" description="Low complexity" evidence="8">
    <location>
        <begin position="534"/>
        <end position="546"/>
    </location>
</feature>
<dbReference type="AlphaFoldDB" id="R7YWH2"/>
<evidence type="ECO:0000256" key="3">
    <source>
        <dbReference type="ARBA" id="ARBA00023015"/>
    </source>
</evidence>
<evidence type="ECO:0000256" key="6">
    <source>
        <dbReference type="ARBA" id="ARBA00025513"/>
    </source>
</evidence>
<dbReference type="GO" id="GO:0035267">
    <property type="term" value="C:NuA4 histone acetyltransferase complex"/>
    <property type="evidence" value="ECO:0007669"/>
    <property type="project" value="InterPro"/>
</dbReference>
<proteinExistence type="inferred from homology"/>
<accession>R7YWH2</accession>
<evidence type="ECO:0000256" key="1">
    <source>
        <dbReference type="ARBA" id="ARBA00004123"/>
    </source>
</evidence>
<name>R7YWH2_CONA1</name>
<dbReference type="GO" id="GO:0005634">
    <property type="term" value="C:nucleus"/>
    <property type="evidence" value="ECO:0007669"/>
    <property type="project" value="UniProtKB-SubCell"/>
</dbReference>
<dbReference type="InterPro" id="IPR019542">
    <property type="entry name" value="Enhancer_polycomb-like_N"/>
</dbReference>
<dbReference type="eggNOG" id="KOG2261">
    <property type="taxonomic scope" value="Eukaryota"/>
</dbReference>
<comment type="similarity">
    <text evidence="2 7">Belongs to the enhancer of polycomb family.</text>
</comment>
<dbReference type="InterPro" id="IPR024943">
    <property type="entry name" value="Enhancer_polycomb"/>
</dbReference>
<reference evidence="11" key="1">
    <citation type="submission" date="2012-06" db="EMBL/GenBank/DDBJ databases">
        <title>The genome sequence of Coniosporium apollinis CBS 100218.</title>
        <authorList>
            <consortium name="The Broad Institute Genome Sequencing Platform"/>
            <person name="Cuomo C."/>
            <person name="Gorbushina A."/>
            <person name="Noack S."/>
            <person name="Walker B."/>
            <person name="Young S.K."/>
            <person name="Zeng Q."/>
            <person name="Gargeya S."/>
            <person name="Fitzgerald M."/>
            <person name="Haas B."/>
            <person name="Abouelleil A."/>
            <person name="Alvarado L."/>
            <person name="Arachchi H.M."/>
            <person name="Berlin A.M."/>
            <person name="Chapman S.B."/>
            <person name="Goldberg J."/>
            <person name="Griggs A."/>
            <person name="Gujja S."/>
            <person name="Hansen M."/>
            <person name="Howarth C."/>
            <person name="Imamovic A."/>
            <person name="Larimer J."/>
            <person name="McCowan C."/>
            <person name="Montmayeur A."/>
            <person name="Murphy C."/>
            <person name="Neiman D."/>
            <person name="Pearson M."/>
            <person name="Priest M."/>
            <person name="Roberts A."/>
            <person name="Saif S."/>
            <person name="Shea T."/>
            <person name="Sisk P."/>
            <person name="Sykes S."/>
            <person name="Wortman J."/>
            <person name="Nusbaum C."/>
            <person name="Birren B."/>
        </authorList>
    </citation>
    <scope>NUCLEOTIDE SEQUENCE [LARGE SCALE GENOMIC DNA]</scope>
    <source>
        <strain evidence="11">CBS 100218</strain>
    </source>
</reference>
<gene>
    <name evidence="10" type="ORF">W97_05259</name>
</gene>
<evidence type="ECO:0000256" key="4">
    <source>
        <dbReference type="ARBA" id="ARBA00023163"/>
    </source>
</evidence>
<keyword evidence="4 7" id="KW-0804">Transcription</keyword>
<feature type="region of interest" description="Disordered" evidence="8">
    <location>
        <begin position="413"/>
        <end position="435"/>
    </location>
</feature>
<feature type="region of interest" description="Disordered" evidence="8">
    <location>
        <begin position="1"/>
        <end position="20"/>
    </location>
</feature>
<comment type="subcellular location">
    <subcellularLocation>
        <location evidence="1 7">Nucleus</location>
    </subcellularLocation>
</comment>
<evidence type="ECO:0000256" key="7">
    <source>
        <dbReference type="RuleBase" id="RU361124"/>
    </source>
</evidence>
<dbReference type="OrthoDB" id="435275at2759"/>
<dbReference type="HOGENOM" id="CLU_010580_1_0_1"/>
<sequence length="575" mass="66408">MTQRTTGQRFRQRKLSTRQNLPVLREHEVEKISDDDAARHMPKVESGVDKGEEAEHHLQAVISASHAAAVGGKIAQLYIPTPETIQSTLEYERLYPRQFKQPSTYIRFSSTVEDCIGCPYCMTADDEVFLKSMNQKKPESQRCSEDQFEEVMYFFEETSAAKQPFAAVDNPPVVSYEEMESSFDETISDSCRRFALEIYEHWKNQRVLKGNRALMPALKFETNVETDDNDPYVCFRRREVRQTRKTRGRDAQVIEKLKKMRRDLEDARQILHVCKQREYLGRENLANNRKLFEQRILLRDARRENGIKEDDDLLVDQKPAPKPKTKPDQTNLQRQMSGTAKAQVARMDGRPPDSDLVSLEEVTEKKQEDIHKFMEDLASKHRNWNKDWRDETWRPLTPPPQEQAPRSSFRAATTYTLPTPPPSIASEGSGEPMDVDEPTPKILNKGSVTAQYASPPLEAPVESQRSYRRRIARGGRLVIDRRDMKRPFQEDADERVLDRYKYDRESSEDDEVYPYDPYDNAHIRFRVLSGSPDQSRSAQQQAQMRRGVAEASMANGALHPNHARMQGSPPQQSSQ</sequence>
<feature type="compositionally biased region" description="Polar residues" evidence="8">
    <location>
        <begin position="328"/>
        <end position="340"/>
    </location>
</feature>
<evidence type="ECO:0000256" key="8">
    <source>
        <dbReference type="SAM" id="MobiDB-lite"/>
    </source>
</evidence>
<keyword evidence="3 7" id="KW-0805">Transcription regulation</keyword>
<keyword evidence="11" id="KW-1185">Reference proteome</keyword>
<evidence type="ECO:0000256" key="5">
    <source>
        <dbReference type="ARBA" id="ARBA00023242"/>
    </source>
</evidence>
<dbReference type="Pfam" id="PF10513">
    <property type="entry name" value="EPL1"/>
    <property type="match status" value="1"/>
</dbReference>
<feature type="region of interest" description="Disordered" evidence="8">
    <location>
        <begin position="309"/>
        <end position="358"/>
    </location>
</feature>
<keyword evidence="5 7" id="KW-0539">Nucleus</keyword>
<dbReference type="Proteomes" id="UP000016924">
    <property type="component" value="Unassembled WGS sequence"/>
</dbReference>
<evidence type="ECO:0000313" key="10">
    <source>
        <dbReference type="EMBL" id="EON66016.1"/>
    </source>
</evidence>
<evidence type="ECO:0000259" key="9">
    <source>
        <dbReference type="Pfam" id="PF10513"/>
    </source>
</evidence>
<evidence type="ECO:0000256" key="2">
    <source>
        <dbReference type="ARBA" id="ARBA00008035"/>
    </source>
</evidence>
<dbReference type="PANTHER" id="PTHR14898">
    <property type="entry name" value="ENHANCER OF POLYCOMB"/>
    <property type="match status" value="1"/>
</dbReference>
<evidence type="ECO:0000313" key="11">
    <source>
        <dbReference type="Proteomes" id="UP000016924"/>
    </source>
</evidence>
<protein>
    <recommendedName>
        <fullName evidence="7">Enhancer of polycomb-like protein</fullName>
    </recommendedName>
</protein>
<dbReference type="STRING" id="1168221.R7YWH2"/>
<dbReference type="RefSeq" id="XP_007781333.1">
    <property type="nucleotide sequence ID" value="XM_007783143.1"/>
</dbReference>
<comment type="function">
    <text evidence="6">Component of the NuA4 histone acetyltransferase complex which is involved in transcriptional activation of selected genes principally by acetylation of nucleosomal histone H4 and H2A. The NuA4 complex is also involved in DNA repair. Involved in gene silencing by neighboring heterochromatin, blockage of the silencing spreading along the chromosome, and required for cell cycle progression through G2/M.</text>
</comment>
<feature type="domain" description="Enhancer of polycomb-like N-terminal" evidence="9">
    <location>
        <begin position="11"/>
        <end position="157"/>
    </location>
</feature>
<dbReference type="EMBL" id="JH767577">
    <property type="protein sequence ID" value="EON66016.1"/>
    <property type="molecule type" value="Genomic_DNA"/>
</dbReference>